<evidence type="ECO:0000313" key="2">
    <source>
        <dbReference type="Proteomes" id="UP001175097"/>
    </source>
</evidence>
<dbReference type="RefSeq" id="WP_301244839.1">
    <property type="nucleotide sequence ID" value="NZ_JAROCC010000012.1"/>
</dbReference>
<sequence length="51" mass="5985">MQEIQIQRRQGPYSSTRVIVTRDGMDFVFFAGRHVGERRIYELAQTLEGKL</sequence>
<comment type="caution">
    <text evidence="1">The sequence shown here is derived from an EMBL/GenBank/DDBJ whole genome shotgun (WGS) entry which is preliminary data.</text>
</comment>
<reference evidence="1" key="1">
    <citation type="submission" date="2023-03" db="EMBL/GenBank/DDBJ databases">
        <title>MT1 and MT2 Draft Genomes of Novel Species.</title>
        <authorList>
            <person name="Venkateswaran K."/>
        </authorList>
    </citation>
    <scope>NUCLEOTIDE SEQUENCE</scope>
    <source>
        <strain evidence="1">F6_3S_P_2</strain>
    </source>
</reference>
<keyword evidence="2" id="KW-1185">Reference proteome</keyword>
<evidence type="ECO:0000313" key="1">
    <source>
        <dbReference type="EMBL" id="MDN4608638.1"/>
    </source>
</evidence>
<dbReference type="EMBL" id="JAROCC010000012">
    <property type="protein sequence ID" value="MDN4608638.1"/>
    <property type="molecule type" value="Genomic_DNA"/>
</dbReference>
<protein>
    <submittedName>
        <fullName evidence="1">Uncharacterized protein</fullName>
    </submittedName>
</protein>
<proteinExistence type="predicted"/>
<organism evidence="1 2">
    <name type="scientific">Sporosarcina highlanderae</name>
    <dbReference type="NCBI Taxonomy" id="3035916"/>
    <lineage>
        <taxon>Bacteria</taxon>
        <taxon>Bacillati</taxon>
        <taxon>Bacillota</taxon>
        <taxon>Bacilli</taxon>
        <taxon>Bacillales</taxon>
        <taxon>Caryophanaceae</taxon>
        <taxon>Sporosarcina</taxon>
    </lineage>
</organism>
<gene>
    <name evidence="1" type="ORF">P5G49_14345</name>
</gene>
<name>A0ABT8JV30_9BACL</name>
<accession>A0ABT8JV30</accession>
<dbReference type="Proteomes" id="UP001175097">
    <property type="component" value="Unassembled WGS sequence"/>
</dbReference>